<dbReference type="AlphaFoldDB" id="A0AAW9A4X9"/>
<dbReference type="InterPro" id="IPR019108">
    <property type="entry name" value="Caa3_assmbl_CtaG-rel"/>
</dbReference>
<feature type="transmembrane region" description="Helical" evidence="6">
    <location>
        <begin position="12"/>
        <end position="30"/>
    </location>
</feature>
<comment type="subcellular location">
    <subcellularLocation>
        <location evidence="1">Cell membrane</location>
        <topology evidence="1">Multi-pass membrane protein</topology>
    </subcellularLocation>
</comment>
<dbReference type="Proteomes" id="UP001271648">
    <property type="component" value="Unassembled WGS sequence"/>
</dbReference>
<evidence type="ECO:0000313" key="8">
    <source>
        <dbReference type="Proteomes" id="UP001271648"/>
    </source>
</evidence>
<comment type="caution">
    <text evidence="7">The sequence shown here is derived from an EMBL/GenBank/DDBJ whole genome shotgun (WGS) entry which is preliminary data.</text>
</comment>
<evidence type="ECO:0000256" key="3">
    <source>
        <dbReference type="ARBA" id="ARBA00022692"/>
    </source>
</evidence>
<gene>
    <name evidence="7" type="primary">ctaG</name>
    <name evidence="7" type="ORF">QTL97_02700</name>
</gene>
<dbReference type="GO" id="GO:0005886">
    <property type="term" value="C:plasma membrane"/>
    <property type="evidence" value="ECO:0007669"/>
    <property type="project" value="UniProtKB-SubCell"/>
</dbReference>
<evidence type="ECO:0000256" key="1">
    <source>
        <dbReference type="ARBA" id="ARBA00004651"/>
    </source>
</evidence>
<keyword evidence="3 6" id="KW-0812">Transmembrane</keyword>
<name>A0AAW9A4X9_9BACL</name>
<feature type="transmembrane region" description="Helical" evidence="6">
    <location>
        <begin position="219"/>
        <end position="240"/>
    </location>
</feature>
<keyword evidence="4 6" id="KW-1133">Transmembrane helix</keyword>
<keyword evidence="5 6" id="KW-0472">Membrane</keyword>
<protein>
    <submittedName>
        <fullName evidence="7">Cytochrome c oxidase assembly factor CtaG</fullName>
    </submittedName>
</protein>
<dbReference type="Pfam" id="PF09678">
    <property type="entry name" value="Caa3_CtaG"/>
    <property type="match status" value="1"/>
</dbReference>
<feature type="transmembrane region" description="Helical" evidence="6">
    <location>
        <begin position="187"/>
        <end position="207"/>
    </location>
</feature>
<feature type="transmembrane region" description="Helical" evidence="6">
    <location>
        <begin position="81"/>
        <end position="102"/>
    </location>
</feature>
<dbReference type="InterPro" id="IPR014108">
    <property type="entry name" value="Caa3-assmbl_CtaG"/>
</dbReference>
<evidence type="ECO:0000256" key="6">
    <source>
        <dbReference type="SAM" id="Phobius"/>
    </source>
</evidence>
<evidence type="ECO:0000313" key="7">
    <source>
        <dbReference type="EMBL" id="MDW0115850.1"/>
    </source>
</evidence>
<feature type="transmembrane region" description="Helical" evidence="6">
    <location>
        <begin position="114"/>
        <end position="137"/>
    </location>
</feature>
<evidence type="ECO:0000256" key="2">
    <source>
        <dbReference type="ARBA" id="ARBA00022475"/>
    </source>
</evidence>
<sequence length="307" mass="35019">MPFSIFGFQALWSPYFFLTIVLLVVLYFLLTKKWRHWFEGTEPVSGRQIKYFIASMILLYIVKGSPLDLIGHILFSVHMTQMALLLLGVAPLMIIGIPNFIWKKVFSVKIIDKVFRLFTKPIISLLIFTLAFSMYHYPMILDYIKLSAVLHAIFTITVFLAAVVLWWPVVNTMEDHPTLHGLKKIGYVILSALLVTPACALIIFVDVPVYETYSSGEAWLKAMALCVPAGTLSGISGLGISGPELFTNMPTVYDQQLGGIIMKIIQELIYVVVIGKIFIKWYRDEQLNADEITQRDLLERQKFEMNR</sequence>
<dbReference type="EMBL" id="JAUBDJ010000001">
    <property type="protein sequence ID" value="MDW0115850.1"/>
    <property type="molecule type" value="Genomic_DNA"/>
</dbReference>
<organism evidence="7 8">
    <name type="scientific">Sporosarcina thermotolerans</name>
    <dbReference type="NCBI Taxonomy" id="633404"/>
    <lineage>
        <taxon>Bacteria</taxon>
        <taxon>Bacillati</taxon>
        <taxon>Bacillota</taxon>
        <taxon>Bacilli</taxon>
        <taxon>Bacillales</taxon>
        <taxon>Caryophanaceae</taxon>
        <taxon>Sporosarcina</taxon>
    </lineage>
</organism>
<proteinExistence type="predicted"/>
<evidence type="ECO:0000256" key="5">
    <source>
        <dbReference type="ARBA" id="ARBA00023136"/>
    </source>
</evidence>
<keyword evidence="2" id="KW-1003">Cell membrane</keyword>
<feature type="transmembrane region" description="Helical" evidence="6">
    <location>
        <begin position="143"/>
        <end position="167"/>
    </location>
</feature>
<feature type="transmembrane region" description="Helical" evidence="6">
    <location>
        <begin position="260"/>
        <end position="279"/>
    </location>
</feature>
<reference evidence="7 8" key="1">
    <citation type="submission" date="2023-06" db="EMBL/GenBank/DDBJ databases">
        <title>Sporosarcina sp. nov., isolated from Korean traditional fermented seafood 'Jeotgal'.</title>
        <authorList>
            <person name="Yang A.I."/>
            <person name="Shin N.-R."/>
        </authorList>
    </citation>
    <scope>NUCLEOTIDE SEQUENCE [LARGE SCALE GENOMIC DNA]</scope>
    <source>
        <strain evidence="7 8">KCTC43456</strain>
    </source>
</reference>
<dbReference type="NCBIfam" id="TIGR02737">
    <property type="entry name" value="caa3_CtaG"/>
    <property type="match status" value="1"/>
</dbReference>
<evidence type="ECO:0000256" key="4">
    <source>
        <dbReference type="ARBA" id="ARBA00022989"/>
    </source>
</evidence>
<keyword evidence="8" id="KW-1185">Reference proteome</keyword>
<accession>A0AAW9A4X9</accession>